<protein>
    <recommendedName>
        <fullName evidence="3">N-acetyltransferase domain-containing protein</fullName>
    </recommendedName>
</protein>
<name>A0A9K3D4H9_9EUKA</name>
<dbReference type="InterPro" id="IPR016181">
    <property type="entry name" value="Acyl_CoA_acyltransferase"/>
</dbReference>
<sequence>EGRRGWFTSHSTPSSDGGECMYPLYIAREDREGEDIARADREGEEDASSDVIGYCTISPYRPGREALQYTAEISYYVDETHHRQGVASALVRHAHEECKRAGLKTLFAIIMNVNTASISFMSHMGYSVWGNMPGVADYNGVECGHTYMGIRL</sequence>
<dbReference type="GO" id="GO:0016747">
    <property type="term" value="F:acyltransferase activity, transferring groups other than amino-acyl groups"/>
    <property type="evidence" value="ECO:0007669"/>
    <property type="project" value="InterPro"/>
</dbReference>
<feature type="domain" description="N-acetyltransferase" evidence="3">
    <location>
        <begin position="1"/>
        <end position="152"/>
    </location>
</feature>
<keyword evidence="5" id="KW-1185">Reference proteome</keyword>
<evidence type="ECO:0000256" key="2">
    <source>
        <dbReference type="ARBA" id="ARBA00023315"/>
    </source>
</evidence>
<evidence type="ECO:0000256" key="1">
    <source>
        <dbReference type="ARBA" id="ARBA00022679"/>
    </source>
</evidence>
<dbReference type="PANTHER" id="PTHR43072">
    <property type="entry name" value="N-ACETYLTRANSFERASE"/>
    <property type="match status" value="1"/>
</dbReference>
<keyword evidence="2" id="KW-0012">Acyltransferase</keyword>
<dbReference type="PANTHER" id="PTHR43072:SF23">
    <property type="entry name" value="UPF0039 PROTEIN C11D3.02C"/>
    <property type="match status" value="1"/>
</dbReference>
<dbReference type="PROSITE" id="PS51186">
    <property type="entry name" value="GNAT"/>
    <property type="match status" value="1"/>
</dbReference>
<evidence type="ECO:0000259" key="3">
    <source>
        <dbReference type="PROSITE" id="PS51186"/>
    </source>
</evidence>
<organism evidence="4 5">
    <name type="scientific">Kipferlia bialata</name>
    <dbReference type="NCBI Taxonomy" id="797122"/>
    <lineage>
        <taxon>Eukaryota</taxon>
        <taxon>Metamonada</taxon>
        <taxon>Carpediemonas-like organisms</taxon>
        <taxon>Kipferlia</taxon>
    </lineage>
</organism>
<dbReference type="AlphaFoldDB" id="A0A9K3D4H9"/>
<dbReference type="InterPro" id="IPR000182">
    <property type="entry name" value="GNAT_dom"/>
</dbReference>
<dbReference type="Proteomes" id="UP000265618">
    <property type="component" value="Unassembled WGS sequence"/>
</dbReference>
<evidence type="ECO:0000313" key="4">
    <source>
        <dbReference type="EMBL" id="GIQ88472.1"/>
    </source>
</evidence>
<accession>A0A9K3D4H9</accession>
<dbReference type="CDD" id="cd04301">
    <property type="entry name" value="NAT_SF"/>
    <property type="match status" value="1"/>
</dbReference>
<proteinExistence type="predicted"/>
<reference evidence="4 5" key="1">
    <citation type="journal article" date="2018" name="PLoS ONE">
        <title>The draft genome of Kipferlia bialata reveals reductive genome evolution in fornicate parasites.</title>
        <authorList>
            <person name="Tanifuji G."/>
            <person name="Takabayashi S."/>
            <person name="Kume K."/>
            <person name="Takagi M."/>
            <person name="Nakayama T."/>
            <person name="Kamikawa R."/>
            <person name="Inagaki Y."/>
            <person name="Hashimoto T."/>
        </authorList>
    </citation>
    <scope>NUCLEOTIDE SEQUENCE [LARGE SCALE GENOMIC DNA]</scope>
    <source>
        <strain evidence="4">NY0173</strain>
    </source>
</reference>
<dbReference type="SUPFAM" id="SSF55729">
    <property type="entry name" value="Acyl-CoA N-acyltransferases (Nat)"/>
    <property type="match status" value="1"/>
</dbReference>
<feature type="non-terminal residue" evidence="4">
    <location>
        <position position="1"/>
    </location>
</feature>
<evidence type="ECO:0000313" key="5">
    <source>
        <dbReference type="Proteomes" id="UP000265618"/>
    </source>
</evidence>
<keyword evidence="1" id="KW-0808">Transferase</keyword>
<dbReference type="Gene3D" id="3.40.630.30">
    <property type="match status" value="1"/>
</dbReference>
<dbReference type="OrthoDB" id="2129362at2759"/>
<comment type="caution">
    <text evidence="4">The sequence shown here is derived from an EMBL/GenBank/DDBJ whole genome shotgun (WGS) entry which is preliminary data.</text>
</comment>
<gene>
    <name evidence="4" type="ORF">KIPB_010723</name>
</gene>
<dbReference type="EMBL" id="BDIP01004094">
    <property type="protein sequence ID" value="GIQ88472.1"/>
    <property type="molecule type" value="Genomic_DNA"/>
</dbReference>
<dbReference type="Pfam" id="PF00583">
    <property type="entry name" value="Acetyltransf_1"/>
    <property type="match status" value="1"/>
</dbReference>